<dbReference type="RefSeq" id="WP_004819128.1">
    <property type="nucleotide sequence ID" value="NZ_UGTH01000001.1"/>
</dbReference>
<evidence type="ECO:0000313" key="5">
    <source>
        <dbReference type="EMBL" id="SUB74767.1"/>
    </source>
</evidence>
<dbReference type="EMBL" id="UGTH01000001">
    <property type="protein sequence ID" value="SUB74767.1"/>
    <property type="molecule type" value="Genomic_DNA"/>
</dbReference>
<dbReference type="Proteomes" id="UP000254777">
    <property type="component" value="Unassembled WGS sequence"/>
</dbReference>
<evidence type="ECO:0000256" key="4">
    <source>
        <dbReference type="HAMAP-Rule" id="MF_00271"/>
    </source>
</evidence>
<accession>A0A379DA41</accession>
<dbReference type="GO" id="GO:0042777">
    <property type="term" value="P:proton motive force-driven plasma membrane ATP synthesis"/>
    <property type="evidence" value="ECO:0007669"/>
    <property type="project" value="UniProtKB-UniRule"/>
</dbReference>
<dbReference type="AlphaFoldDB" id="A0A379DA41"/>
<organism evidence="5 6">
    <name type="scientific">Peptoniphilus indolicus</name>
    <dbReference type="NCBI Taxonomy" id="33030"/>
    <lineage>
        <taxon>Bacteria</taxon>
        <taxon>Bacillati</taxon>
        <taxon>Bacillota</taxon>
        <taxon>Tissierellia</taxon>
        <taxon>Tissierellales</taxon>
        <taxon>Peptoniphilaceae</taxon>
        <taxon>Peptoniphilus</taxon>
    </lineage>
</organism>
<keyword evidence="3 4" id="KW-0406">Ion transport</keyword>
<proteinExistence type="inferred from homology"/>
<dbReference type="InterPro" id="IPR002699">
    <property type="entry name" value="V_ATPase_D"/>
</dbReference>
<evidence type="ECO:0000313" key="6">
    <source>
        <dbReference type="Proteomes" id="UP000254777"/>
    </source>
</evidence>
<keyword evidence="2 4" id="KW-0813">Transport</keyword>
<name>A0A379DA41_9FIRM</name>
<evidence type="ECO:0000256" key="3">
    <source>
        <dbReference type="ARBA" id="ARBA00023065"/>
    </source>
</evidence>
<comment type="similarity">
    <text evidence="1 4">Belongs to the V-ATPase D subunit family.</text>
</comment>
<dbReference type="Pfam" id="PF01813">
    <property type="entry name" value="ATP-synt_D"/>
    <property type="match status" value="1"/>
</dbReference>
<dbReference type="NCBIfam" id="TIGR00309">
    <property type="entry name" value="V_ATPase_subD"/>
    <property type="match status" value="1"/>
</dbReference>
<dbReference type="GO" id="GO:0046933">
    <property type="term" value="F:proton-transporting ATP synthase activity, rotational mechanism"/>
    <property type="evidence" value="ECO:0007669"/>
    <property type="project" value="UniProtKB-UniRule"/>
</dbReference>
<gene>
    <name evidence="4 5" type="primary">atpD</name>
    <name evidence="5" type="ORF">NCTC11088_00524</name>
</gene>
<evidence type="ECO:0000256" key="2">
    <source>
        <dbReference type="ARBA" id="ARBA00022448"/>
    </source>
</evidence>
<dbReference type="Gene3D" id="1.10.287.3240">
    <property type="match status" value="1"/>
</dbReference>
<keyword evidence="4" id="KW-0066">ATP synthesis</keyword>
<evidence type="ECO:0000256" key="1">
    <source>
        <dbReference type="ARBA" id="ARBA00005850"/>
    </source>
</evidence>
<protein>
    <recommendedName>
        <fullName evidence="4">V-type ATP synthase subunit D</fullName>
    </recommendedName>
    <alternativeName>
        <fullName evidence="4">V-ATPase subunit D</fullName>
    </alternativeName>
</protein>
<dbReference type="GO" id="GO:0005524">
    <property type="term" value="F:ATP binding"/>
    <property type="evidence" value="ECO:0007669"/>
    <property type="project" value="UniProtKB-UniRule"/>
</dbReference>
<dbReference type="HAMAP" id="MF_00271">
    <property type="entry name" value="ATP_synth_D_arch"/>
    <property type="match status" value="1"/>
</dbReference>
<dbReference type="PANTHER" id="PTHR11671">
    <property type="entry name" value="V-TYPE ATP SYNTHASE SUBUNIT D"/>
    <property type="match status" value="1"/>
</dbReference>
<keyword evidence="4" id="KW-0375">Hydrogen ion transport</keyword>
<comment type="function">
    <text evidence="4">Produces ATP from ADP in the presence of a proton gradient across the membrane.</text>
</comment>
<dbReference type="GO" id="GO:0046961">
    <property type="term" value="F:proton-transporting ATPase activity, rotational mechanism"/>
    <property type="evidence" value="ECO:0007669"/>
    <property type="project" value="InterPro"/>
</dbReference>
<sequence>MAKKMTATKANLIKVKESLSFAKKGYSLLDKKRTVLIREMMRLNERAIKIQEDIEESFKKSYDSLTMASVTMGWESVVDLSLSMPKEEEYKVGYRSVMGVEIPEVHYSKYNPRSTFSIYETSFAFDKVYLEMNELREKIYELAEIETSLYKLGKEIKKSVKRANALEKIQIPKQEKTLKEIEDVLAEKEREDFFRLKRVKGKGEE</sequence>
<reference evidence="5 6" key="1">
    <citation type="submission" date="2018-06" db="EMBL/GenBank/DDBJ databases">
        <authorList>
            <consortium name="Pathogen Informatics"/>
            <person name="Doyle S."/>
        </authorList>
    </citation>
    <scope>NUCLEOTIDE SEQUENCE [LARGE SCALE GENOMIC DNA]</scope>
    <source>
        <strain evidence="5 6">NCTC11088</strain>
    </source>
</reference>